<evidence type="ECO:0000256" key="1">
    <source>
        <dbReference type="ARBA" id="ARBA00004141"/>
    </source>
</evidence>
<dbReference type="Proteomes" id="UP000324767">
    <property type="component" value="Unassembled WGS sequence"/>
</dbReference>
<dbReference type="InterPro" id="IPR049326">
    <property type="entry name" value="Rhodopsin_dom_fungi"/>
</dbReference>
<keyword evidence="4 6" id="KW-0472">Membrane</keyword>
<dbReference type="EMBL" id="VXIT01000008">
    <property type="protein sequence ID" value="KAA6410959.1"/>
    <property type="molecule type" value="Genomic_DNA"/>
</dbReference>
<evidence type="ECO:0000259" key="7">
    <source>
        <dbReference type="Pfam" id="PF20684"/>
    </source>
</evidence>
<organism evidence="8 9">
    <name type="scientific">Lasallia pustulata</name>
    <dbReference type="NCBI Taxonomy" id="136370"/>
    <lineage>
        <taxon>Eukaryota</taxon>
        <taxon>Fungi</taxon>
        <taxon>Dikarya</taxon>
        <taxon>Ascomycota</taxon>
        <taxon>Pezizomycotina</taxon>
        <taxon>Lecanoromycetes</taxon>
        <taxon>OSLEUM clade</taxon>
        <taxon>Umbilicariomycetidae</taxon>
        <taxon>Umbilicariales</taxon>
        <taxon>Umbilicariaceae</taxon>
        <taxon>Lasallia</taxon>
    </lineage>
</organism>
<evidence type="ECO:0000256" key="4">
    <source>
        <dbReference type="ARBA" id="ARBA00023136"/>
    </source>
</evidence>
<keyword evidence="2 6" id="KW-0812">Transmembrane</keyword>
<keyword evidence="3 6" id="KW-1133">Transmembrane helix</keyword>
<comment type="subcellular location">
    <subcellularLocation>
        <location evidence="1">Membrane</location>
        <topology evidence="1">Multi-pass membrane protein</topology>
    </subcellularLocation>
</comment>
<dbReference type="PANTHER" id="PTHR33048">
    <property type="entry name" value="PTH11-LIKE INTEGRAL MEMBRANE PROTEIN (AFU_ORTHOLOGUE AFUA_5G11245)"/>
    <property type="match status" value="1"/>
</dbReference>
<feature type="transmembrane region" description="Helical" evidence="6">
    <location>
        <begin position="78"/>
        <end position="96"/>
    </location>
</feature>
<dbReference type="Pfam" id="PF20684">
    <property type="entry name" value="Fung_rhodopsin"/>
    <property type="match status" value="1"/>
</dbReference>
<evidence type="ECO:0000256" key="3">
    <source>
        <dbReference type="ARBA" id="ARBA00022989"/>
    </source>
</evidence>
<evidence type="ECO:0000256" key="5">
    <source>
        <dbReference type="ARBA" id="ARBA00038359"/>
    </source>
</evidence>
<feature type="transmembrane region" description="Helical" evidence="6">
    <location>
        <begin position="6"/>
        <end position="27"/>
    </location>
</feature>
<sequence>MNSDNKSYLTSIAISFTITRSCVAIRLRLLARKVQRLPLLADDYTIIAGALFTISNALPHIHANRNVINNWKTIYVSYQLYGLAITAIKVSILLFCRRIFPTSQFCLWTNIVGFLCHCMAARPKLGGRVSMQPSAKSLGA</sequence>
<evidence type="ECO:0000256" key="2">
    <source>
        <dbReference type="ARBA" id="ARBA00022692"/>
    </source>
</evidence>
<dbReference type="OrthoDB" id="5378633at2759"/>
<evidence type="ECO:0000313" key="8">
    <source>
        <dbReference type="EMBL" id="KAA6410959.1"/>
    </source>
</evidence>
<reference evidence="8 9" key="1">
    <citation type="submission" date="2019-09" db="EMBL/GenBank/DDBJ databases">
        <title>The hologenome of the rock-dwelling lichen Lasallia pustulata.</title>
        <authorList>
            <person name="Greshake Tzovaras B."/>
            <person name="Segers F."/>
            <person name="Bicker A."/>
            <person name="Dal Grande F."/>
            <person name="Otte J."/>
            <person name="Hankeln T."/>
            <person name="Schmitt I."/>
            <person name="Ebersberger I."/>
        </authorList>
    </citation>
    <scope>NUCLEOTIDE SEQUENCE [LARGE SCALE GENOMIC DNA]</scope>
    <source>
        <strain evidence="8">A1-1</strain>
    </source>
</reference>
<gene>
    <name evidence="8" type="ORF">FRX48_05270</name>
</gene>
<proteinExistence type="inferred from homology"/>
<accession>A0A5M8PN61</accession>
<name>A0A5M8PN61_9LECA</name>
<evidence type="ECO:0000256" key="6">
    <source>
        <dbReference type="SAM" id="Phobius"/>
    </source>
</evidence>
<feature type="transmembrane region" description="Helical" evidence="6">
    <location>
        <begin position="39"/>
        <end position="58"/>
    </location>
</feature>
<dbReference type="PANTHER" id="PTHR33048:SF47">
    <property type="entry name" value="INTEGRAL MEMBRANE PROTEIN-RELATED"/>
    <property type="match status" value="1"/>
</dbReference>
<dbReference type="InterPro" id="IPR052337">
    <property type="entry name" value="SAT4-like"/>
</dbReference>
<comment type="similarity">
    <text evidence="5">Belongs to the SAT4 family.</text>
</comment>
<comment type="caution">
    <text evidence="8">The sequence shown here is derived from an EMBL/GenBank/DDBJ whole genome shotgun (WGS) entry which is preliminary data.</text>
</comment>
<feature type="domain" description="Rhodopsin" evidence="7">
    <location>
        <begin position="27"/>
        <end position="119"/>
    </location>
</feature>
<evidence type="ECO:0000313" key="9">
    <source>
        <dbReference type="Proteomes" id="UP000324767"/>
    </source>
</evidence>
<dbReference type="AlphaFoldDB" id="A0A5M8PN61"/>
<protein>
    <recommendedName>
        <fullName evidence="7">Rhodopsin domain-containing protein</fullName>
    </recommendedName>
</protein>
<dbReference type="GO" id="GO:0016020">
    <property type="term" value="C:membrane"/>
    <property type="evidence" value="ECO:0007669"/>
    <property type="project" value="UniProtKB-SubCell"/>
</dbReference>